<proteinExistence type="predicted"/>
<feature type="domain" description="Alanine dehydrogenase/pyridine nucleotide transhydrogenase NAD(H)-binding" evidence="2">
    <location>
        <begin position="72"/>
        <end position="237"/>
    </location>
</feature>
<dbReference type="SMART" id="SM01002">
    <property type="entry name" value="AlaDh_PNT_C"/>
    <property type="match status" value="1"/>
</dbReference>
<evidence type="ECO:0000256" key="1">
    <source>
        <dbReference type="ARBA" id="ARBA00023002"/>
    </source>
</evidence>
<sequence>NIRLIDYEKLMDESGQRVVAFGKYAGLAGMVNILHGLGLRLLALGHHTPFMVRGHHIGPAHNYRNSSMARQAIRDAGYEIALGMMPQSIGPLTFVFTGSGNVSQGCQELFQELPHEYVPPEMLKKRQAGYISTFSKKIAPYASVIINGIYWAVDSPKLLTIPDAKYLLRPANTPWIPSSVGSPALPHRMLAICDISADPGGSIEFMNECTTIDTPFCLYDADRNKDSKRAHGVLVCSIDNMPTQLPLESTDFFGELLYPYAMNILQSDAMLPLEQHNFLPAVHGVSKALLQLALNSGLNDRRGQMYLLRV</sequence>
<keyword evidence="4" id="KW-1185">Reference proteome</keyword>
<dbReference type="Proteomes" id="UP001153148">
    <property type="component" value="Unassembled WGS sequence"/>
</dbReference>
<feature type="non-terminal residue" evidence="3">
    <location>
        <position position="1"/>
    </location>
</feature>
<organism evidence="3 4">
    <name type="scientific">Timema podura</name>
    <name type="common">Walking stick</name>
    <dbReference type="NCBI Taxonomy" id="61482"/>
    <lineage>
        <taxon>Eukaryota</taxon>
        <taxon>Metazoa</taxon>
        <taxon>Ecdysozoa</taxon>
        <taxon>Arthropoda</taxon>
        <taxon>Hexapoda</taxon>
        <taxon>Insecta</taxon>
        <taxon>Pterygota</taxon>
        <taxon>Neoptera</taxon>
        <taxon>Polyneoptera</taxon>
        <taxon>Phasmatodea</taxon>
        <taxon>Timematodea</taxon>
        <taxon>Timematoidea</taxon>
        <taxon>Timematidae</taxon>
        <taxon>Timema</taxon>
    </lineage>
</organism>
<dbReference type="InterPro" id="IPR007698">
    <property type="entry name" value="AlaDH/PNT_NAD(H)-bd"/>
</dbReference>
<accession>A0ABN7PBU7</accession>
<evidence type="ECO:0000259" key="2">
    <source>
        <dbReference type="SMART" id="SM01002"/>
    </source>
</evidence>
<protein>
    <recommendedName>
        <fullName evidence="2">Alanine dehydrogenase/pyridine nucleotide transhydrogenase NAD(H)-binding domain-containing protein</fullName>
    </recommendedName>
</protein>
<gene>
    <name evidence="3" type="ORF">TPAB3V08_LOCUS10444</name>
</gene>
<dbReference type="InterPro" id="IPR051168">
    <property type="entry name" value="AASS"/>
</dbReference>
<comment type="caution">
    <text evidence="3">The sequence shown here is derived from an EMBL/GenBank/DDBJ whole genome shotgun (WGS) entry which is preliminary data.</text>
</comment>
<name>A0ABN7PBU7_TIMPD</name>
<evidence type="ECO:0000313" key="4">
    <source>
        <dbReference type="Proteomes" id="UP001153148"/>
    </source>
</evidence>
<dbReference type="Gene3D" id="3.40.50.720">
    <property type="entry name" value="NAD(P)-binding Rossmann-like Domain"/>
    <property type="match status" value="1"/>
</dbReference>
<evidence type="ECO:0000313" key="3">
    <source>
        <dbReference type="EMBL" id="CAG2063497.1"/>
    </source>
</evidence>
<dbReference type="EMBL" id="CAJPIN010026890">
    <property type="protein sequence ID" value="CAG2063497.1"/>
    <property type="molecule type" value="Genomic_DNA"/>
</dbReference>
<keyword evidence="1" id="KW-0560">Oxidoreductase</keyword>
<dbReference type="PANTHER" id="PTHR11133:SF22">
    <property type="entry name" value="ALPHA-AMINOADIPIC SEMIALDEHYDE SYNTHASE, MITOCHONDRIAL"/>
    <property type="match status" value="1"/>
</dbReference>
<dbReference type="SUPFAM" id="SSF52283">
    <property type="entry name" value="Formate/glycerate dehydrogenase catalytic domain-like"/>
    <property type="match status" value="1"/>
</dbReference>
<dbReference type="PANTHER" id="PTHR11133">
    <property type="entry name" value="SACCHAROPINE DEHYDROGENASE"/>
    <property type="match status" value="1"/>
</dbReference>
<reference evidence="3" key="1">
    <citation type="submission" date="2021-03" db="EMBL/GenBank/DDBJ databases">
        <authorList>
            <person name="Tran Van P."/>
        </authorList>
    </citation>
    <scope>NUCLEOTIDE SEQUENCE</scope>
</reference>